<dbReference type="STRING" id="1814289.SAMN05216410_3138"/>
<organism evidence="1 2">
    <name type="scientific">Sanguibacter gelidistatuariae</name>
    <dbReference type="NCBI Taxonomy" id="1814289"/>
    <lineage>
        <taxon>Bacteria</taxon>
        <taxon>Bacillati</taxon>
        <taxon>Actinomycetota</taxon>
        <taxon>Actinomycetes</taxon>
        <taxon>Micrococcales</taxon>
        <taxon>Sanguibacteraceae</taxon>
        <taxon>Sanguibacter</taxon>
    </lineage>
</organism>
<reference evidence="1 2" key="1">
    <citation type="submission" date="2016-09" db="EMBL/GenBank/DDBJ databases">
        <authorList>
            <person name="Capua I."/>
            <person name="De Benedictis P."/>
            <person name="Joannis T."/>
            <person name="Lombin L.H."/>
            <person name="Cattoli G."/>
        </authorList>
    </citation>
    <scope>NUCLEOTIDE SEQUENCE [LARGE SCALE GENOMIC DNA]</scope>
    <source>
        <strain evidence="1 2">ISLP-3</strain>
    </source>
</reference>
<dbReference type="EMBL" id="FMYH01000006">
    <property type="protein sequence ID" value="SDD29804.1"/>
    <property type="molecule type" value="Genomic_DNA"/>
</dbReference>
<accession>A0A1G6TLS1</accession>
<evidence type="ECO:0000313" key="1">
    <source>
        <dbReference type="EMBL" id="SDD29804.1"/>
    </source>
</evidence>
<gene>
    <name evidence="1" type="ORF">SAMN05216410_3138</name>
</gene>
<protein>
    <submittedName>
        <fullName evidence="1">Uncharacterized protein</fullName>
    </submittedName>
</protein>
<proteinExistence type="predicted"/>
<keyword evidence="2" id="KW-1185">Reference proteome</keyword>
<dbReference type="OrthoDB" id="5144721at2"/>
<sequence length="282" mass="28304">MSAAHRNGLVSRLRRLPLALALAVLLAVLLGLALRPAQAAQLPVAAAKITAVTLTGRCTPTLSAGNGPVTGSQATTVTVAGLGTGCGGRVLALTLFGTGGAALTTANVTLAAGASGSVTVTVPAYTPATVAGAAATIGSWGVPVTWTNTVPPVLPLVGCKVLNDPSKTCTATLTNFESWGGPPPTEYNVYFTVASDSLTKNAEWQITINLADPSLLLLATRMNSNNAVMLAPGWACSSMPLLVLRGQSGPGTQYVGGGSTVVTWLHGTSVPSQSNGTLFACP</sequence>
<name>A0A1G6TLS1_9MICO</name>
<dbReference type="AlphaFoldDB" id="A0A1G6TLS1"/>
<evidence type="ECO:0000313" key="2">
    <source>
        <dbReference type="Proteomes" id="UP000199039"/>
    </source>
</evidence>
<dbReference type="RefSeq" id="WP_139185838.1">
    <property type="nucleotide sequence ID" value="NZ_FMYH01000006.1"/>
</dbReference>
<dbReference type="Proteomes" id="UP000199039">
    <property type="component" value="Unassembled WGS sequence"/>
</dbReference>